<evidence type="ECO:0000256" key="5">
    <source>
        <dbReference type="SAM" id="MobiDB-lite"/>
    </source>
</evidence>
<dbReference type="InterPro" id="IPR004143">
    <property type="entry name" value="BPL_LPL_catalytic"/>
</dbReference>
<evidence type="ECO:0000256" key="4">
    <source>
        <dbReference type="ARBA" id="ARBA00047846"/>
    </source>
</evidence>
<keyword evidence="8" id="KW-1185">Reference proteome</keyword>
<dbReference type="PANTHER" id="PTHR12835:SF5">
    <property type="entry name" value="BIOTIN--PROTEIN LIGASE"/>
    <property type="match status" value="1"/>
</dbReference>
<reference evidence="7" key="1">
    <citation type="submission" date="2021-07" db="EMBL/GenBank/DDBJ databases">
        <title>Pseudohoeflea marina sp. nov. a polyhydroxyalcanoate-producing bacterium.</title>
        <authorList>
            <person name="Zheng W."/>
            <person name="Yu S."/>
            <person name="Huang Y."/>
        </authorList>
    </citation>
    <scope>NUCLEOTIDE SEQUENCE</scope>
    <source>
        <strain evidence="7">DP4N28-3</strain>
    </source>
</reference>
<evidence type="ECO:0000256" key="1">
    <source>
        <dbReference type="ARBA" id="ARBA00022598"/>
    </source>
</evidence>
<dbReference type="Pfam" id="PF02237">
    <property type="entry name" value="BPL_C"/>
    <property type="match status" value="1"/>
</dbReference>
<name>A0ABS6WV07_9HYPH</name>
<evidence type="ECO:0000256" key="2">
    <source>
        <dbReference type="ARBA" id="ARBA00023267"/>
    </source>
</evidence>
<protein>
    <recommendedName>
        <fullName evidence="3">biotin--[biotin carboxyl-carrier protein] ligase</fullName>
        <ecNumber evidence="3">6.3.4.15</ecNumber>
    </recommendedName>
</protein>
<sequence length="280" mass="29857">MLLLTRVTTPALTKTAFRHLPLGDVGSTNTEALKRARAGEASGLWITADRQLDGRGRRGRPWTSESGNLYASLLLIDPAPITQLGSLPLVVAIAVHNAIAMLLPPDAGQLAIKWPNDILINGAKTCGILLESEVLPDGSRAVVAGCGVNIAHHPARTDYASTRLNDHAMSASPQEFFARLFVTMEETLNDWDSGRGLSRIRAAWLERAAGVGQPITVRLPDSEISGLFKDIDADGRLILALPDGGTRTFAAGDVFFPAAASRPDNPAEAATDMPVRQETP</sequence>
<keyword evidence="1 7" id="KW-0436">Ligase</keyword>
<feature type="region of interest" description="Disordered" evidence="5">
    <location>
        <begin position="260"/>
        <end position="280"/>
    </location>
</feature>
<dbReference type="CDD" id="cd16442">
    <property type="entry name" value="BPL"/>
    <property type="match status" value="1"/>
</dbReference>
<organism evidence="7 8">
    <name type="scientific">Pseudohoeflea coraliihabitans</name>
    <dbReference type="NCBI Taxonomy" id="2860393"/>
    <lineage>
        <taxon>Bacteria</taxon>
        <taxon>Pseudomonadati</taxon>
        <taxon>Pseudomonadota</taxon>
        <taxon>Alphaproteobacteria</taxon>
        <taxon>Hyphomicrobiales</taxon>
        <taxon>Rhizobiaceae</taxon>
        <taxon>Pseudohoeflea</taxon>
    </lineage>
</organism>
<evidence type="ECO:0000313" key="8">
    <source>
        <dbReference type="Proteomes" id="UP001430804"/>
    </source>
</evidence>
<dbReference type="InterPro" id="IPR004408">
    <property type="entry name" value="Biotin_CoA_COase_ligase"/>
</dbReference>
<accession>A0ABS6WV07</accession>
<dbReference type="Pfam" id="PF03099">
    <property type="entry name" value="BPL_LplA_LipB"/>
    <property type="match status" value="1"/>
</dbReference>
<feature type="domain" description="BPL/LPL catalytic" evidence="6">
    <location>
        <begin position="18"/>
        <end position="192"/>
    </location>
</feature>
<evidence type="ECO:0000259" key="6">
    <source>
        <dbReference type="PROSITE" id="PS51733"/>
    </source>
</evidence>
<proteinExistence type="predicted"/>
<gene>
    <name evidence="7" type="ORF">KY465_16490</name>
</gene>
<dbReference type="EC" id="6.3.4.15" evidence="3"/>
<comment type="caution">
    <text evidence="7">The sequence shown here is derived from an EMBL/GenBank/DDBJ whole genome shotgun (WGS) entry which is preliminary data.</text>
</comment>
<dbReference type="GO" id="GO:0004077">
    <property type="term" value="F:biotin--[biotin carboxyl-carrier protein] ligase activity"/>
    <property type="evidence" value="ECO:0007669"/>
    <property type="project" value="UniProtKB-EC"/>
</dbReference>
<dbReference type="NCBIfam" id="TIGR00121">
    <property type="entry name" value="birA_ligase"/>
    <property type="match status" value="1"/>
</dbReference>
<comment type="catalytic activity">
    <reaction evidence="4">
        <text>biotin + L-lysyl-[protein] + ATP = N(6)-biotinyl-L-lysyl-[protein] + AMP + diphosphate + H(+)</text>
        <dbReference type="Rhea" id="RHEA:11756"/>
        <dbReference type="Rhea" id="RHEA-COMP:9752"/>
        <dbReference type="Rhea" id="RHEA-COMP:10505"/>
        <dbReference type="ChEBI" id="CHEBI:15378"/>
        <dbReference type="ChEBI" id="CHEBI:29969"/>
        <dbReference type="ChEBI" id="CHEBI:30616"/>
        <dbReference type="ChEBI" id="CHEBI:33019"/>
        <dbReference type="ChEBI" id="CHEBI:57586"/>
        <dbReference type="ChEBI" id="CHEBI:83144"/>
        <dbReference type="ChEBI" id="CHEBI:456215"/>
        <dbReference type="EC" id="6.3.4.15"/>
    </reaction>
</comment>
<dbReference type="PROSITE" id="PS51733">
    <property type="entry name" value="BPL_LPL_CATALYTIC"/>
    <property type="match status" value="1"/>
</dbReference>
<keyword evidence="2" id="KW-0092">Biotin</keyword>
<evidence type="ECO:0000256" key="3">
    <source>
        <dbReference type="ARBA" id="ARBA00024227"/>
    </source>
</evidence>
<dbReference type="PANTHER" id="PTHR12835">
    <property type="entry name" value="BIOTIN PROTEIN LIGASE"/>
    <property type="match status" value="1"/>
</dbReference>
<dbReference type="EMBL" id="JAHWQX010000004">
    <property type="protein sequence ID" value="MBW3098879.1"/>
    <property type="molecule type" value="Genomic_DNA"/>
</dbReference>
<dbReference type="Proteomes" id="UP001430804">
    <property type="component" value="Unassembled WGS sequence"/>
</dbReference>
<evidence type="ECO:0000313" key="7">
    <source>
        <dbReference type="EMBL" id="MBW3098879.1"/>
    </source>
</evidence>
<dbReference type="InterPro" id="IPR003142">
    <property type="entry name" value="BPL_C"/>
</dbReference>